<sequence>MAIGRRVVLFIHLSVVQSFSSNSAQHHGQCMIQRLQKPFPFDAVTPRTIPISLTIDCFIHIPSPFRQAFLTLLRYEYNEFPHRPVFVEAIPHLSNEGVSCAATLRRHQRCTPATYGWPYQCG</sequence>
<gene>
    <name evidence="2" type="ORF">BDV95DRAFT_63076</name>
</gene>
<protein>
    <recommendedName>
        <fullName evidence="4">Secreted protein</fullName>
    </recommendedName>
</protein>
<evidence type="ECO:0000313" key="2">
    <source>
        <dbReference type="EMBL" id="KAF2870540.1"/>
    </source>
</evidence>
<comment type="caution">
    <text evidence="2">The sequence shown here is derived from an EMBL/GenBank/DDBJ whole genome shotgun (WGS) entry which is preliminary data.</text>
</comment>
<dbReference type="EMBL" id="JAADJZ010000013">
    <property type="protein sequence ID" value="KAF2870540.1"/>
    <property type="molecule type" value="Genomic_DNA"/>
</dbReference>
<evidence type="ECO:0000313" key="3">
    <source>
        <dbReference type="Proteomes" id="UP000481861"/>
    </source>
</evidence>
<accession>A0A7C8M4X9</accession>
<feature type="signal peptide" evidence="1">
    <location>
        <begin position="1"/>
        <end position="18"/>
    </location>
</feature>
<evidence type="ECO:0000256" key="1">
    <source>
        <dbReference type="SAM" id="SignalP"/>
    </source>
</evidence>
<reference evidence="2 3" key="1">
    <citation type="submission" date="2020-01" db="EMBL/GenBank/DDBJ databases">
        <authorList>
            <consortium name="DOE Joint Genome Institute"/>
            <person name="Haridas S."/>
            <person name="Albert R."/>
            <person name="Binder M."/>
            <person name="Bloem J."/>
            <person name="Labutti K."/>
            <person name="Salamov A."/>
            <person name="Andreopoulos B."/>
            <person name="Baker S.E."/>
            <person name="Barry K."/>
            <person name="Bills G."/>
            <person name="Bluhm B.H."/>
            <person name="Cannon C."/>
            <person name="Castanera R."/>
            <person name="Culley D.E."/>
            <person name="Daum C."/>
            <person name="Ezra D."/>
            <person name="Gonzalez J.B."/>
            <person name="Henrissat B."/>
            <person name="Kuo A."/>
            <person name="Liang C."/>
            <person name="Lipzen A."/>
            <person name="Lutzoni F."/>
            <person name="Magnuson J."/>
            <person name="Mondo S."/>
            <person name="Nolan M."/>
            <person name="Ohm R."/>
            <person name="Pangilinan J."/>
            <person name="Park H.-J.H."/>
            <person name="Ramirez L."/>
            <person name="Alfaro M."/>
            <person name="Sun H."/>
            <person name="Tritt A."/>
            <person name="Yoshinaga Y."/>
            <person name="Zwiers L.-H.L."/>
            <person name="Turgeon B.G."/>
            <person name="Goodwin S.B."/>
            <person name="Spatafora J.W."/>
            <person name="Crous P.W."/>
            <person name="Grigoriev I.V."/>
        </authorList>
    </citation>
    <scope>NUCLEOTIDE SEQUENCE [LARGE SCALE GENOMIC DNA]</scope>
    <source>
        <strain evidence="2 3">CBS 611.86</strain>
    </source>
</reference>
<evidence type="ECO:0008006" key="4">
    <source>
        <dbReference type="Google" id="ProtNLM"/>
    </source>
</evidence>
<proteinExistence type="predicted"/>
<organism evidence="2 3">
    <name type="scientific">Massariosphaeria phaeospora</name>
    <dbReference type="NCBI Taxonomy" id="100035"/>
    <lineage>
        <taxon>Eukaryota</taxon>
        <taxon>Fungi</taxon>
        <taxon>Dikarya</taxon>
        <taxon>Ascomycota</taxon>
        <taxon>Pezizomycotina</taxon>
        <taxon>Dothideomycetes</taxon>
        <taxon>Pleosporomycetidae</taxon>
        <taxon>Pleosporales</taxon>
        <taxon>Pleosporales incertae sedis</taxon>
        <taxon>Massariosphaeria</taxon>
    </lineage>
</organism>
<keyword evidence="3" id="KW-1185">Reference proteome</keyword>
<name>A0A7C8M4X9_9PLEO</name>
<keyword evidence="1" id="KW-0732">Signal</keyword>
<dbReference type="Proteomes" id="UP000481861">
    <property type="component" value="Unassembled WGS sequence"/>
</dbReference>
<dbReference type="AlphaFoldDB" id="A0A7C8M4X9"/>
<feature type="chain" id="PRO_5028898309" description="Secreted protein" evidence="1">
    <location>
        <begin position="19"/>
        <end position="122"/>
    </location>
</feature>